<feature type="region of interest" description="Disordered" evidence="1">
    <location>
        <begin position="185"/>
        <end position="251"/>
    </location>
</feature>
<dbReference type="EMBL" id="SODD01000016">
    <property type="protein sequence ID" value="TDW19951.1"/>
    <property type="molecule type" value="Genomic_DNA"/>
</dbReference>
<dbReference type="Gene3D" id="2.60.40.10">
    <property type="entry name" value="Immunoglobulins"/>
    <property type="match status" value="1"/>
</dbReference>
<organism evidence="3 4">
    <name type="scientific">Breznakia blatticola</name>
    <dbReference type="NCBI Taxonomy" id="1754012"/>
    <lineage>
        <taxon>Bacteria</taxon>
        <taxon>Bacillati</taxon>
        <taxon>Bacillota</taxon>
        <taxon>Erysipelotrichia</taxon>
        <taxon>Erysipelotrichales</taxon>
        <taxon>Erysipelotrichaceae</taxon>
        <taxon>Breznakia</taxon>
    </lineage>
</organism>
<protein>
    <submittedName>
        <fullName evidence="3">Uncharacterized protein</fullName>
    </submittedName>
</protein>
<evidence type="ECO:0000313" key="3">
    <source>
        <dbReference type="EMBL" id="TDW19951.1"/>
    </source>
</evidence>
<reference evidence="3 4" key="1">
    <citation type="submission" date="2019-03" db="EMBL/GenBank/DDBJ databases">
        <title>Genomic Encyclopedia of Type Strains, Phase IV (KMG-IV): sequencing the most valuable type-strain genomes for metagenomic binning, comparative biology and taxonomic classification.</title>
        <authorList>
            <person name="Goeker M."/>
        </authorList>
    </citation>
    <scope>NUCLEOTIDE SEQUENCE [LARGE SCALE GENOMIC DNA]</scope>
    <source>
        <strain evidence="3 4">DSM 28867</strain>
    </source>
</reference>
<dbReference type="Proteomes" id="UP000294743">
    <property type="component" value="Unassembled WGS sequence"/>
</dbReference>
<dbReference type="InterPro" id="IPR013783">
    <property type="entry name" value="Ig-like_fold"/>
</dbReference>
<dbReference type="AlphaFoldDB" id="A0A4R7ZST2"/>
<feature type="compositionally biased region" description="Low complexity" evidence="1">
    <location>
        <begin position="208"/>
        <end position="226"/>
    </location>
</feature>
<evidence type="ECO:0000256" key="2">
    <source>
        <dbReference type="SAM" id="Phobius"/>
    </source>
</evidence>
<accession>A0A4R7ZST2</accession>
<feature type="compositionally biased region" description="Gly residues" evidence="1">
    <location>
        <begin position="227"/>
        <end position="244"/>
    </location>
</feature>
<gene>
    <name evidence="3" type="ORF">EDD63_11653</name>
</gene>
<name>A0A4R7ZST2_9FIRM</name>
<comment type="caution">
    <text evidence="3">The sequence shown here is derived from an EMBL/GenBank/DDBJ whole genome shotgun (WGS) entry which is preliminary data.</text>
</comment>
<dbReference type="RefSeq" id="WP_134169463.1">
    <property type="nucleotide sequence ID" value="NZ_SODD01000016.1"/>
</dbReference>
<proteinExistence type="predicted"/>
<feature type="compositionally biased region" description="Basic and acidic residues" evidence="1">
    <location>
        <begin position="185"/>
        <end position="205"/>
    </location>
</feature>
<sequence>MKNVLKNKKVVISTVAGIALIALIFTAIFVSTQQDKRISLKKDVVVVELGDEVSLDAKDYLDTDDKSILSKTKVSTNAKKVDGIVPVGDYKVDLKYGDELLTQKVQVKDTTSPVFKDPKAKVEVDREFDGDLATNFSAEDLSEVKITIDSKDVDLNKAGSYKAKAIATDKYKNKTEQAFEVVVGEKSKAEKEAEEKEKAEAENKQTETSNNGSQGSTTGNASNGTAGTTGGNNNGTAGTTGGGTQTPVPSNPNVPNACTFIKWNNVGNSGKVFTEYNFWDDNDYELMEIWALNNQPSWSNTFTIYSIDDNCGNVGTTINWETN</sequence>
<keyword evidence="2" id="KW-1133">Transmembrane helix</keyword>
<feature type="transmembrane region" description="Helical" evidence="2">
    <location>
        <begin position="12"/>
        <end position="32"/>
    </location>
</feature>
<dbReference type="OrthoDB" id="1656064at2"/>
<evidence type="ECO:0000256" key="1">
    <source>
        <dbReference type="SAM" id="MobiDB-lite"/>
    </source>
</evidence>
<keyword evidence="2" id="KW-0472">Membrane</keyword>
<keyword evidence="4" id="KW-1185">Reference proteome</keyword>
<evidence type="ECO:0000313" key="4">
    <source>
        <dbReference type="Proteomes" id="UP000294743"/>
    </source>
</evidence>
<keyword evidence="2" id="KW-0812">Transmembrane</keyword>